<keyword evidence="4" id="KW-0371">Homeobox</keyword>
<dbReference type="AlphaFoldDB" id="A0A8C2XQY9"/>
<evidence type="ECO:0000256" key="5">
    <source>
        <dbReference type="ARBA" id="ARBA00023163"/>
    </source>
</evidence>
<reference evidence="9" key="1">
    <citation type="submission" date="2025-08" db="UniProtKB">
        <authorList>
            <consortium name="Ensembl"/>
        </authorList>
    </citation>
    <scope>IDENTIFICATION</scope>
</reference>
<dbReference type="PANTHER" id="PTHR11636:SF75">
    <property type="entry name" value="POU DOMAIN, CLASS 3, TRANSCRIPTION FACTOR 1"/>
    <property type="match status" value="1"/>
</dbReference>
<evidence type="ECO:0000256" key="3">
    <source>
        <dbReference type="ARBA" id="ARBA00023125"/>
    </source>
</evidence>
<accession>A0A8C2XQY9</accession>
<dbReference type="Ensembl" id="ENSCLMT00005019538.1">
    <property type="protein sequence ID" value="ENSCLMP00005018524.1"/>
    <property type="gene ID" value="ENSCLMG00005009370.1"/>
</dbReference>
<dbReference type="InterPro" id="IPR010982">
    <property type="entry name" value="Lambda_DNA-bd_dom_sf"/>
</dbReference>
<dbReference type="PANTHER" id="PTHR11636">
    <property type="entry name" value="POU DOMAIN"/>
    <property type="match status" value="1"/>
</dbReference>
<reference evidence="9" key="2">
    <citation type="submission" date="2025-09" db="UniProtKB">
        <authorList>
            <consortium name="Ensembl"/>
        </authorList>
    </citation>
    <scope>IDENTIFICATION</scope>
</reference>
<organism evidence="9 10">
    <name type="scientific">Cyclopterus lumpus</name>
    <name type="common">Lumpsucker</name>
    <dbReference type="NCBI Taxonomy" id="8103"/>
    <lineage>
        <taxon>Eukaryota</taxon>
        <taxon>Metazoa</taxon>
        <taxon>Chordata</taxon>
        <taxon>Craniata</taxon>
        <taxon>Vertebrata</taxon>
        <taxon>Euteleostomi</taxon>
        <taxon>Actinopterygii</taxon>
        <taxon>Neopterygii</taxon>
        <taxon>Teleostei</taxon>
        <taxon>Neoteleostei</taxon>
        <taxon>Acanthomorphata</taxon>
        <taxon>Eupercaria</taxon>
        <taxon>Perciformes</taxon>
        <taxon>Cottioidei</taxon>
        <taxon>Cottales</taxon>
        <taxon>Cyclopteridae</taxon>
        <taxon>Cyclopterus</taxon>
    </lineage>
</organism>
<dbReference type="Proteomes" id="UP000694565">
    <property type="component" value="Unplaced"/>
</dbReference>
<dbReference type="PROSITE" id="PS51179">
    <property type="entry name" value="POU_3"/>
    <property type="match status" value="1"/>
</dbReference>
<keyword evidence="3" id="KW-0238">DNA-binding</keyword>
<dbReference type="GeneTree" id="ENSGT00940000165372"/>
<feature type="region of interest" description="Disordered" evidence="7">
    <location>
        <begin position="1"/>
        <end position="55"/>
    </location>
</feature>
<evidence type="ECO:0000256" key="7">
    <source>
        <dbReference type="SAM" id="MobiDB-lite"/>
    </source>
</evidence>
<protein>
    <submittedName>
        <fullName evidence="9">POU class 3 homeobox 1</fullName>
    </submittedName>
</protein>
<sequence length="124" mass="13725">MLSPQTGSLPPRHAGPASMTIRAGHDNQMESPQQAFQPPQDHSDEDAPSSDDLEQFAKQFKQRRIKLGFTQADVGLALGTLYGNVFLRHNLQNDTIGVPHPNMEDVYSQAETPPLHRTLQSPVQ</sequence>
<feature type="domain" description="POU-specific" evidence="8">
    <location>
        <begin position="45"/>
        <end position="86"/>
    </location>
</feature>
<evidence type="ECO:0000256" key="6">
    <source>
        <dbReference type="ARBA" id="ARBA00023242"/>
    </source>
</evidence>
<name>A0A8C2XQY9_CYCLU</name>
<evidence type="ECO:0000256" key="1">
    <source>
        <dbReference type="ARBA" id="ARBA00004123"/>
    </source>
</evidence>
<keyword evidence="6" id="KW-0539">Nucleus</keyword>
<evidence type="ECO:0000256" key="4">
    <source>
        <dbReference type="ARBA" id="ARBA00023155"/>
    </source>
</evidence>
<keyword evidence="2" id="KW-0805">Transcription regulation</keyword>
<dbReference type="SMART" id="SM00352">
    <property type="entry name" value="POU"/>
    <property type="match status" value="1"/>
</dbReference>
<dbReference type="Gene3D" id="1.10.260.40">
    <property type="entry name" value="lambda repressor-like DNA-binding domains"/>
    <property type="match status" value="1"/>
</dbReference>
<feature type="compositionally biased region" description="Acidic residues" evidence="7">
    <location>
        <begin position="43"/>
        <end position="54"/>
    </location>
</feature>
<dbReference type="PROSITE" id="PS00035">
    <property type="entry name" value="POU_1"/>
    <property type="match status" value="1"/>
</dbReference>
<comment type="subcellular location">
    <subcellularLocation>
        <location evidence="1">Nucleus</location>
    </subcellularLocation>
</comment>
<dbReference type="GO" id="GO:0005634">
    <property type="term" value="C:nucleus"/>
    <property type="evidence" value="ECO:0007669"/>
    <property type="project" value="UniProtKB-SubCell"/>
</dbReference>
<evidence type="ECO:0000259" key="8">
    <source>
        <dbReference type="PROSITE" id="PS51179"/>
    </source>
</evidence>
<keyword evidence="5" id="KW-0804">Transcription</keyword>
<dbReference type="InterPro" id="IPR000327">
    <property type="entry name" value="POU_dom"/>
</dbReference>
<evidence type="ECO:0000313" key="10">
    <source>
        <dbReference type="Proteomes" id="UP000694565"/>
    </source>
</evidence>
<evidence type="ECO:0000256" key="2">
    <source>
        <dbReference type="ARBA" id="ARBA00023015"/>
    </source>
</evidence>
<keyword evidence="10" id="KW-1185">Reference proteome</keyword>
<dbReference type="GO" id="GO:0000978">
    <property type="term" value="F:RNA polymerase II cis-regulatory region sequence-specific DNA binding"/>
    <property type="evidence" value="ECO:0007669"/>
    <property type="project" value="TreeGrafter"/>
</dbReference>
<dbReference type="Pfam" id="PF00157">
    <property type="entry name" value="Pou"/>
    <property type="match status" value="1"/>
</dbReference>
<dbReference type="GO" id="GO:0000981">
    <property type="term" value="F:DNA-binding transcription factor activity, RNA polymerase II-specific"/>
    <property type="evidence" value="ECO:0007669"/>
    <property type="project" value="TreeGrafter"/>
</dbReference>
<evidence type="ECO:0000313" key="9">
    <source>
        <dbReference type="Ensembl" id="ENSCLMP00005018524.1"/>
    </source>
</evidence>
<proteinExistence type="predicted"/>
<dbReference type="SUPFAM" id="SSF47413">
    <property type="entry name" value="lambda repressor-like DNA-binding domains"/>
    <property type="match status" value="1"/>
</dbReference>
<dbReference type="InterPro" id="IPR050255">
    <property type="entry name" value="POU_domain_TF"/>
</dbReference>